<feature type="compositionally biased region" description="Polar residues" evidence="1">
    <location>
        <begin position="78"/>
        <end position="89"/>
    </location>
</feature>
<keyword evidence="2" id="KW-0472">Membrane</keyword>
<reference evidence="3 4" key="1">
    <citation type="submission" date="2023-10" db="EMBL/GenBank/DDBJ databases">
        <authorList>
            <person name="Maclean D."/>
            <person name="Macfadyen A."/>
        </authorList>
    </citation>
    <scope>NUCLEOTIDE SEQUENCE [LARGE SCALE GENOMIC DNA]</scope>
</reference>
<organism evidence="3 4">
    <name type="scientific">Coccomyxa viridis</name>
    <dbReference type="NCBI Taxonomy" id="1274662"/>
    <lineage>
        <taxon>Eukaryota</taxon>
        <taxon>Viridiplantae</taxon>
        <taxon>Chlorophyta</taxon>
        <taxon>core chlorophytes</taxon>
        <taxon>Trebouxiophyceae</taxon>
        <taxon>Trebouxiophyceae incertae sedis</taxon>
        <taxon>Coccomyxaceae</taxon>
        <taxon>Coccomyxa</taxon>
    </lineage>
</organism>
<feature type="compositionally biased region" description="Acidic residues" evidence="1">
    <location>
        <begin position="764"/>
        <end position="781"/>
    </location>
</feature>
<comment type="caution">
    <text evidence="3">The sequence shown here is derived from an EMBL/GenBank/DDBJ whole genome shotgun (WGS) entry which is preliminary data.</text>
</comment>
<feature type="compositionally biased region" description="Acidic residues" evidence="1">
    <location>
        <begin position="666"/>
        <end position="703"/>
    </location>
</feature>
<accession>A0AAV1I3V2</accession>
<name>A0AAV1I3V2_9CHLO</name>
<evidence type="ECO:0000256" key="2">
    <source>
        <dbReference type="SAM" id="Phobius"/>
    </source>
</evidence>
<feature type="region of interest" description="Disordered" evidence="1">
    <location>
        <begin position="743"/>
        <end position="788"/>
    </location>
</feature>
<sequence>MLHSLRLALSGQGAKQALDRESDGHNASTYDVPDVECPSNNGLVNRSSSRSSSPVNSSSAEAYRAPLSPRITEKLLQHGTSRSTPSTLPSYAPGKQAASRGRHKHLLLLLVLLLPAVTGLVVMCIRLRSSEAEHALVLPPSSTVWSWRTTEEDRQGGTNLVFAEDDEDMMGMQPQSYAQMRYRNRDRMPKWMKKWVAAAKSFFAKDPVGTYLLRDGPMTWYWNWLTKGKWWPAPLWDKHALVPNAPFLWGSPDQLCSIVNASATVALVGNGPLTSEQRQEINTAGSVLRINAMNNRLPGDKTDVWLVRYNGLGPANFWGFKQLSYRESEEVVGAAQGVVFLGGHPTKLMAYAVEELLTWYPFMPVEKSMQINITGYWDLYNRVLSDKTTLLKAGAMPSSGLLAALTAVPCMRPSQKLHVYGFNWNPQAWFMHKMSSEQKIIKRLFQGLDVTIHPTACDGMYTCHKLCDGVFYRIAKDGDKAVCEAKALEDKKLKAQQALARKQKRNAAMQAMLAKPGYQGALLESVVEIDKEDPGWVLDGAIRPKKRGSKLEAGAWNTIDVQSIPLTEMRQSIKYSKNDRVPGIVSKADGYMYNEKGTRLGREEDIGTGAEDLLQAAALEELAETAEEKAAQEFKQRTEAGAGASDTKSVAEQVEDSVQDVTLEGGPEEAEELQEAAAEAEAEAEVEDQEEDTAEAGEEDAEEDVPRTQEASHPKSAQEALLAAKLSAADAAAQAAVDDMLAEQALDAEDAESKEAEEGGGIAEDLEDSLVEEEDADDAESDSARRLL</sequence>
<evidence type="ECO:0000256" key="1">
    <source>
        <dbReference type="SAM" id="MobiDB-lite"/>
    </source>
</evidence>
<dbReference type="EMBL" id="CAUYUE010000005">
    <property type="protein sequence ID" value="CAK0779102.1"/>
    <property type="molecule type" value="Genomic_DNA"/>
</dbReference>
<protein>
    <submittedName>
        <fullName evidence="3">Uncharacterized protein</fullName>
    </submittedName>
</protein>
<feature type="compositionally biased region" description="Basic and acidic residues" evidence="1">
    <location>
        <begin position="704"/>
        <end position="713"/>
    </location>
</feature>
<gene>
    <name evidence="3" type="ORF">CVIRNUC_004696</name>
</gene>
<keyword evidence="4" id="KW-1185">Reference proteome</keyword>
<keyword evidence="2" id="KW-1133">Transmembrane helix</keyword>
<feature type="compositionally biased region" description="Basic and acidic residues" evidence="1">
    <location>
        <begin position="626"/>
        <end position="638"/>
    </location>
</feature>
<keyword evidence="2" id="KW-0812">Transmembrane</keyword>
<dbReference type="Proteomes" id="UP001314263">
    <property type="component" value="Unassembled WGS sequence"/>
</dbReference>
<evidence type="ECO:0000313" key="3">
    <source>
        <dbReference type="EMBL" id="CAK0779102.1"/>
    </source>
</evidence>
<evidence type="ECO:0000313" key="4">
    <source>
        <dbReference type="Proteomes" id="UP001314263"/>
    </source>
</evidence>
<feature type="compositionally biased region" description="Low complexity" evidence="1">
    <location>
        <begin position="39"/>
        <end position="59"/>
    </location>
</feature>
<feature type="transmembrane region" description="Helical" evidence="2">
    <location>
        <begin position="105"/>
        <end position="123"/>
    </location>
</feature>
<feature type="region of interest" description="Disordered" evidence="1">
    <location>
        <begin position="1"/>
        <end position="97"/>
    </location>
</feature>
<feature type="region of interest" description="Disordered" evidence="1">
    <location>
        <begin position="626"/>
        <end position="719"/>
    </location>
</feature>
<dbReference type="AlphaFoldDB" id="A0AAV1I3V2"/>
<proteinExistence type="predicted"/>